<evidence type="ECO:0000313" key="3">
    <source>
        <dbReference type="Proteomes" id="UP001383192"/>
    </source>
</evidence>
<feature type="region of interest" description="Disordered" evidence="1">
    <location>
        <begin position="1"/>
        <end position="35"/>
    </location>
</feature>
<feature type="region of interest" description="Disordered" evidence="1">
    <location>
        <begin position="278"/>
        <end position="321"/>
    </location>
</feature>
<name>A0AAW0DEF9_9AGAR</name>
<feature type="compositionally biased region" description="Basic and acidic residues" evidence="1">
    <location>
        <begin position="128"/>
        <end position="154"/>
    </location>
</feature>
<feature type="compositionally biased region" description="Basic and acidic residues" evidence="1">
    <location>
        <begin position="83"/>
        <end position="95"/>
    </location>
</feature>
<evidence type="ECO:0000256" key="1">
    <source>
        <dbReference type="SAM" id="MobiDB-lite"/>
    </source>
</evidence>
<feature type="region of interest" description="Disordered" evidence="1">
    <location>
        <begin position="51"/>
        <end position="107"/>
    </location>
</feature>
<protein>
    <submittedName>
        <fullName evidence="2">Uncharacterized protein</fullName>
    </submittedName>
</protein>
<reference evidence="2 3" key="1">
    <citation type="submission" date="2024-01" db="EMBL/GenBank/DDBJ databases">
        <title>A draft genome for a cacao thread blight-causing isolate of Paramarasmius palmivorus.</title>
        <authorList>
            <person name="Baruah I.K."/>
            <person name="Bukari Y."/>
            <person name="Amoako-Attah I."/>
            <person name="Meinhardt L.W."/>
            <person name="Bailey B.A."/>
            <person name="Cohen S.P."/>
        </authorList>
    </citation>
    <scope>NUCLEOTIDE SEQUENCE [LARGE SCALE GENOMIC DNA]</scope>
    <source>
        <strain evidence="2 3">GH-12</strain>
    </source>
</reference>
<feature type="compositionally biased region" description="Polar residues" evidence="1">
    <location>
        <begin position="297"/>
        <end position="310"/>
    </location>
</feature>
<feature type="region of interest" description="Disordered" evidence="1">
    <location>
        <begin position="120"/>
        <end position="169"/>
    </location>
</feature>
<dbReference type="EMBL" id="JAYKXP010000016">
    <property type="protein sequence ID" value="KAK7049478.1"/>
    <property type="molecule type" value="Genomic_DNA"/>
</dbReference>
<feature type="compositionally biased region" description="Polar residues" evidence="1">
    <location>
        <begin position="8"/>
        <end position="35"/>
    </location>
</feature>
<accession>A0AAW0DEF9</accession>
<sequence>MSLVSLRQGVTPNPIHSRTLHTRQQSGSFDSGSSEQHFVTIENDVLEFSDQNFGSQSTPQRELRKAKSSLFPFQLRKKSKSRLSADSHGSDEHPSLRPQPPPLPDRELVSILPIEPVSPLHSSFSQVRDTDREKEKEKEKNLFGKKSNRMEDSRAGPSNLPPTPPKDPEMTLDTKLDSMEGIVDLNVVGSIGTGSPTLIAFDASSRTLSLSDLSQKSQTNSYRSRSHLRPVSHFEFNDPFRDQIRLPRSSSIEASKRMGMMGDRDMKVSPTTIIAATERQNSVPHMNGRSYPERNCTFPQNGAPSLNGRSTPHDPRTKGRR</sequence>
<comment type="caution">
    <text evidence="2">The sequence shown here is derived from an EMBL/GenBank/DDBJ whole genome shotgun (WGS) entry which is preliminary data.</text>
</comment>
<proteinExistence type="predicted"/>
<organism evidence="2 3">
    <name type="scientific">Paramarasmius palmivorus</name>
    <dbReference type="NCBI Taxonomy" id="297713"/>
    <lineage>
        <taxon>Eukaryota</taxon>
        <taxon>Fungi</taxon>
        <taxon>Dikarya</taxon>
        <taxon>Basidiomycota</taxon>
        <taxon>Agaricomycotina</taxon>
        <taxon>Agaricomycetes</taxon>
        <taxon>Agaricomycetidae</taxon>
        <taxon>Agaricales</taxon>
        <taxon>Marasmiineae</taxon>
        <taxon>Marasmiaceae</taxon>
        <taxon>Paramarasmius</taxon>
    </lineage>
</organism>
<feature type="compositionally biased region" description="Polar residues" evidence="1">
    <location>
        <begin position="51"/>
        <end position="60"/>
    </location>
</feature>
<evidence type="ECO:0000313" key="2">
    <source>
        <dbReference type="EMBL" id="KAK7049478.1"/>
    </source>
</evidence>
<keyword evidence="3" id="KW-1185">Reference proteome</keyword>
<dbReference type="Proteomes" id="UP001383192">
    <property type="component" value="Unassembled WGS sequence"/>
</dbReference>
<gene>
    <name evidence="2" type="ORF">VNI00_005509</name>
</gene>
<dbReference type="AlphaFoldDB" id="A0AAW0DEF9"/>
<feature type="compositionally biased region" description="Basic and acidic residues" evidence="1">
    <location>
        <begin position="311"/>
        <end position="321"/>
    </location>
</feature>